<keyword evidence="1" id="KW-0472">Membrane</keyword>
<feature type="transmembrane region" description="Helical" evidence="1">
    <location>
        <begin position="50"/>
        <end position="75"/>
    </location>
</feature>
<keyword evidence="3" id="KW-1185">Reference proteome</keyword>
<dbReference type="AlphaFoldDB" id="A0A2J5HYP3"/>
<evidence type="ECO:0000313" key="3">
    <source>
        <dbReference type="Proteomes" id="UP000235023"/>
    </source>
</evidence>
<evidence type="ECO:0000313" key="2">
    <source>
        <dbReference type="EMBL" id="PLN82520.1"/>
    </source>
</evidence>
<name>A0A2J5HYP3_9EURO</name>
<gene>
    <name evidence="2" type="ORF">BDW42DRAFT_192929</name>
</gene>
<proteinExistence type="predicted"/>
<dbReference type="OrthoDB" id="4487049at2759"/>
<keyword evidence="1" id="KW-1133">Transmembrane helix</keyword>
<organism evidence="2 3">
    <name type="scientific">Aspergillus taichungensis</name>
    <dbReference type="NCBI Taxonomy" id="482145"/>
    <lineage>
        <taxon>Eukaryota</taxon>
        <taxon>Fungi</taxon>
        <taxon>Dikarya</taxon>
        <taxon>Ascomycota</taxon>
        <taxon>Pezizomycotina</taxon>
        <taxon>Eurotiomycetes</taxon>
        <taxon>Eurotiomycetidae</taxon>
        <taxon>Eurotiales</taxon>
        <taxon>Aspergillaceae</taxon>
        <taxon>Aspergillus</taxon>
        <taxon>Aspergillus subgen. Circumdati</taxon>
    </lineage>
</organism>
<dbReference type="Proteomes" id="UP000235023">
    <property type="component" value="Unassembled WGS sequence"/>
</dbReference>
<protein>
    <submittedName>
        <fullName evidence="2">Uncharacterized protein</fullName>
    </submittedName>
</protein>
<dbReference type="EMBL" id="KZ559526">
    <property type="protein sequence ID" value="PLN82520.1"/>
    <property type="molecule type" value="Genomic_DNA"/>
</dbReference>
<accession>A0A2J5HYP3</accession>
<sequence length="144" mass="16303">MSESLTSMSDNATIMSERTEEIVNFDLQTVFIFHAVYGVPEQPESPTSEYFFQSVFVPLEGGYTGAVALLVSMIYKIKNHPRQVRLRYDTSPEHTGGVWYGLWLDRELDGGSTERVCAAVVEDMERKIGMLITEYNPPTTVREV</sequence>
<evidence type="ECO:0000256" key="1">
    <source>
        <dbReference type="SAM" id="Phobius"/>
    </source>
</evidence>
<keyword evidence="1" id="KW-0812">Transmembrane</keyword>
<reference evidence="3" key="1">
    <citation type="submission" date="2017-12" db="EMBL/GenBank/DDBJ databases">
        <authorList>
            <consortium name="DOE Joint Genome Institute"/>
            <person name="Mondo S.J."/>
            <person name="Kjaerbolling I."/>
            <person name="Vesth T.C."/>
            <person name="Frisvad J.C."/>
            <person name="Nybo J.L."/>
            <person name="Theobald S."/>
            <person name="Kuo A."/>
            <person name="Bowyer P."/>
            <person name="Matsuda Y."/>
            <person name="Lyhne E.K."/>
            <person name="Kogle M.E."/>
            <person name="Clum A."/>
            <person name="Lipzen A."/>
            <person name="Salamov A."/>
            <person name="Ngan C.Y."/>
            <person name="Daum C."/>
            <person name="Chiniquy J."/>
            <person name="Barry K."/>
            <person name="LaButti K."/>
            <person name="Haridas S."/>
            <person name="Simmons B.A."/>
            <person name="Magnuson J.K."/>
            <person name="Mortensen U.H."/>
            <person name="Larsen T.O."/>
            <person name="Grigoriev I.V."/>
            <person name="Baker S.E."/>
            <person name="Andersen M.R."/>
            <person name="Nordberg H.P."/>
            <person name="Cantor M.N."/>
            <person name="Hua S.X."/>
        </authorList>
    </citation>
    <scope>NUCLEOTIDE SEQUENCE [LARGE SCALE GENOMIC DNA]</scope>
    <source>
        <strain evidence="3">IBT 19404</strain>
    </source>
</reference>